<evidence type="ECO:0000256" key="3">
    <source>
        <dbReference type="ARBA" id="ARBA00022676"/>
    </source>
</evidence>
<keyword evidence="6" id="KW-0812">Transmembrane</keyword>
<keyword evidence="6" id="KW-1133">Transmembrane helix</keyword>
<feature type="domain" description="Exostosin GT47" evidence="7">
    <location>
        <begin position="60"/>
        <end position="385"/>
    </location>
</feature>
<dbReference type="GO" id="GO:0000139">
    <property type="term" value="C:Golgi membrane"/>
    <property type="evidence" value="ECO:0007669"/>
    <property type="project" value="UniProtKB-SubCell"/>
</dbReference>
<feature type="transmembrane region" description="Helical" evidence="6">
    <location>
        <begin position="7"/>
        <end position="26"/>
    </location>
</feature>
<dbReference type="PANTHER" id="PTHR11062">
    <property type="entry name" value="EXOSTOSIN HEPARAN SULFATE GLYCOSYLTRANSFERASE -RELATED"/>
    <property type="match status" value="1"/>
</dbReference>
<proteinExistence type="inferred from homology"/>
<evidence type="ECO:0000256" key="4">
    <source>
        <dbReference type="ARBA" id="ARBA00022968"/>
    </source>
</evidence>
<dbReference type="Proteomes" id="UP001210211">
    <property type="component" value="Unassembled WGS sequence"/>
</dbReference>
<gene>
    <name evidence="8" type="ORF">LUZ61_003568</name>
</gene>
<protein>
    <recommendedName>
        <fullName evidence="7">Exostosin GT47 domain-containing protein</fullName>
    </recommendedName>
</protein>
<keyword evidence="3" id="KW-0328">Glycosyltransferase</keyword>
<evidence type="ECO:0000313" key="8">
    <source>
        <dbReference type="EMBL" id="KAJ3699863.1"/>
    </source>
</evidence>
<evidence type="ECO:0000256" key="5">
    <source>
        <dbReference type="ARBA" id="ARBA00023034"/>
    </source>
</evidence>
<dbReference type="GO" id="GO:0016757">
    <property type="term" value="F:glycosyltransferase activity"/>
    <property type="evidence" value="ECO:0007669"/>
    <property type="project" value="UniProtKB-KW"/>
</dbReference>
<keyword evidence="3" id="KW-0808">Transferase</keyword>
<sequence length="453" mass="52543">MSLLLTMNVKVLTFLFFFSVVSYLLYPYTNSNLDAIKYSETEKEPPTKSKQCAPDIAPFYIYDLPDRFNEGLLNNCSDIDRWKDMCSYFANQGMGQPLNKPNWYNTYQFTADMLFYGRAVNHPCRTYNSSSALMFYIPFYASLYTHVFSHEINLTRRDALGVDLLDHISKQPTFQRHHGHDHFLPVGLMAMDFLRNPEEKDGKTSHGNKFLTLPQLSNVSIPIIERDIYNGKNQFGIPYPSYFHPKSKAEMRIWQDEVRRSERTHLFSFVGGGRMKGHGSEKFRTAVINQCNNTENCILVFCKYWIVTWDAADETLGAMKRAHFCLQPPGDTWTRRSIFDSILAGCVPVFFSDNTAYKQYTWYIPEIREDWSVLIGPDQLDRIEEVLSQIPQEEVERMREAVIGMIPHVTYMHPNASWTEIGSRDVVDTALVELTKRVREFKHNAGVTQENNL</sequence>
<dbReference type="EMBL" id="JAMRDG010000001">
    <property type="protein sequence ID" value="KAJ3699863.1"/>
    <property type="molecule type" value="Genomic_DNA"/>
</dbReference>
<comment type="subcellular location">
    <subcellularLocation>
        <location evidence="1">Golgi apparatus membrane</location>
        <topology evidence="1">Single-pass type II membrane protein</topology>
    </subcellularLocation>
</comment>
<keyword evidence="6" id="KW-0472">Membrane</keyword>
<name>A0AAD5ZL73_9POAL</name>
<dbReference type="Pfam" id="PF03016">
    <property type="entry name" value="Exostosin_GT47"/>
    <property type="match status" value="1"/>
</dbReference>
<dbReference type="AlphaFoldDB" id="A0AAD5ZL73"/>
<evidence type="ECO:0000259" key="7">
    <source>
        <dbReference type="Pfam" id="PF03016"/>
    </source>
</evidence>
<accession>A0AAD5ZL73</accession>
<dbReference type="PANTHER" id="PTHR11062:SF255">
    <property type="entry name" value="XYLOGLUCAN GALACTOSYLTRANSFERASE GT17-RELATED"/>
    <property type="match status" value="1"/>
</dbReference>
<organism evidence="8 9">
    <name type="scientific">Rhynchospora tenuis</name>
    <dbReference type="NCBI Taxonomy" id="198213"/>
    <lineage>
        <taxon>Eukaryota</taxon>
        <taxon>Viridiplantae</taxon>
        <taxon>Streptophyta</taxon>
        <taxon>Embryophyta</taxon>
        <taxon>Tracheophyta</taxon>
        <taxon>Spermatophyta</taxon>
        <taxon>Magnoliopsida</taxon>
        <taxon>Liliopsida</taxon>
        <taxon>Poales</taxon>
        <taxon>Cyperaceae</taxon>
        <taxon>Cyperoideae</taxon>
        <taxon>Rhynchosporeae</taxon>
        <taxon>Rhynchospora</taxon>
    </lineage>
</organism>
<keyword evidence="9" id="KW-1185">Reference proteome</keyword>
<keyword evidence="5" id="KW-0333">Golgi apparatus</keyword>
<dbReference type="InterPro" id="IPR004263">
    <property type="entry name" value="Exostosin"/>
</dbReference>
<keyword evidence="4" id="KW-0735">Signal-anchor</keyword>
<evidence type="ECO:0000256" key="6">
    <source>
        <dbReference type="SAM" id="Phobius"/>
    </source>
</evidence>
<evidence type="ECO:0000256" key="1">
    <source>
        <dbReference type="ARBA" id="ARBA00004323"/>
    </source>
</evidence>
<evidence type="ECO:0000313" key="9">
    <source>
        <dbReference type="Proteomes" id="UP001210211"/>
    </source>
</evidence>
<comment type="caution">
    <text evidence="8">The sequence shown here is derived from an EMBL/GenBank/DDBJ whole genome shotgun (WGS) entry which is preliminary data.</text>
</comment>
<comment type="similarity">
    <text evidence="2">Belongs to the glycosyltransferase 47 family.</text>
</comment>
<evidence type="ECO:0000256" key="2">
    <source>
        <dbReference type="ARBA" id="ARBA00010271"/>
    </source>
</evidence>
<reference evidence="8 9" key="1">
    <citation type="journal article" date="2022" name="Cell">
        <title>Repeat-based holocentromeres influence genome architecture and karyotype evolution.</title>
        <authorList>
            <person name="Hofstatter P.G."/>
            <person name="Thangavel G."/>
            <person name="Lux T."/>
            <person name="Neumann P."/>
            <person name="Vondrak T."/>
            <person name="Novak P."/>
            <person name="Zhang M."/>
            <person name="Costa L."/>
            <person name="Castellani M."/>
            <person name="Scott A."/>
            <person name="Toegelov H."/>
            <person name="Fuchs J."/>
            <person name="Mata-Sucre Y."/>
            <person name="Dias Y."/>
            <person name="Vanzela A.L.L."/>
            <person name="Huettel B."/>
            <person name="Almeida C.C.S."/>
            <person name="Simkova H."/>
            <person name="Souza G."/>
            <person name="Pedrosa-Harand A."/>
            <person name="Macas J."/>
            <person name="Mayer K.F.X."/>
            <person name="Houben A."/>
            <person name="Marques A."/>
        </authorList>
    </citation>
    <scope>NUCLEOTIDE SEQUENCE [LARGE SCALE GENOMIC DNA]</scope>
    <source>
        <strain evidence="8">RhyTen1mFocal</strain>
    </source>
</reference>
<dbReference type="InterPro" id="IPR040911">
    <property type="entry name" value="Exostosin_GT47"/>
</dbReference>